<comment type="similarity">
    <text evidence="2">Belongs to the SKN1/KRE6 family.</text>
</comment>
<dbReference type="Gene3D" id="2.60.120.200">
    <property type="match status" value="2"/>
</dbReference>
<dbReference type="Proteomes" id="UP000636479">
    <property type="component" value="Unassembled WGS sequence"/>
</dbReference>
<dbReference type="SUPFAM" id="SSF49899">
    <property type="entry name" value="Concanavalin A-like lectins/glucanases"/>
    <property type="match status" value="1"/>
</dbReference>
<dbReference type="PANTHER" id="PTHR31361:SF1">
    <property type="entry name" value="BETA-GLUCAN SYNTHESIS-ASSOCIATED PROTEIN KRE6-RELATED"/>
    <property type="match status" value="1"/>
</dbReference>
<accession>A0A8H6VXM3</accession>
<evidence type="ECO:0000256" key="9">
    <source>
        <dbReference type="SAM" id="MobiDB-lite"/>
    </source>
</evidence>
<dbReference type="PANTHER" id="PTHR31361">
    <property type="entry name" value="BETA-GLUCAN SYNTHESIS-ASSOCIATED PROTEIN KRE6-RELATED"/>
    <property type="match status" value="1"/>
</dbReference>
<evidence type="ECO:0000313" key="13">
    <source>
        <dbReference type="Proteomes" id="UP000636479"/>
    </source>
</evidence>
<dbReference type="InterPro" id="IPR013320">
    <property type="entry name" value="ConA-like_dom_sf"/>
</dbReference>
<feature type="region of interest" description="Disordered" evidence="9">
    <location>
        <begin position="16"/>
        <end position="53"/>
    </location>
</feature>
<dbReference type="OrthoDB" id="412647at2759"/>
<feature type="compositionally biased region" description="Low complexity" evidence="9">
    <location>
        <begin position="16"/>
        <end position="32"/>
    </location>
</feature>
<dbReference type="GO" id="GO:0005789">
    <property type="term" value="C:endoplasmic reticulum membrane"/>
    <property type="evidence" value="ECO:0007669"/>
    <property type="project" value="TreeGrafter"/>
</dbReference>
<dbReference type="RefSeq" id="XP_037217014.1">
    <property type="nucleotide sequence ID" value="XM_037367620.1"/>
</dbReference>
<keyword evidence="6 10" id="KW-0472">Membrane</keyword>
<evidence type="ECO:0000256" key="7">
    <source>
        <dbReference type="ARBA" id="ARBA00023180"/>
    </source>
</evidence>
<evidence type="ECO:0000256" key="10">
    <source>
        <dbReference type="SAM" id="Phobius"/>
    </source>
</evidence>
<evidence type="ECO:0000259" key="11">
    <source>
        <dbReference type="PROSITE" id="PS51762"/>
    </source>
</evidence>
<feature type="region of interest" description="Disordered" evidence="9">
    <location>
        <begin position="66"/>
        <end position="88"/>
    </location>
</feature>
<comment type="caution">
    <text evidence="12">The sequence shown here is derived from an EMBL/GenBank/DDBJ whole genome shotgun (WGS) entry which is preliminary data.</text>
</comment>
<keyword evidence="4" id="KW-0735">Signal-anchor</keyword>
<feature type="transmembrane region" description="Helical" evidence="10">
    <location>
        <begin position="98"/>
        <end position="119"/>
    </location>
</feature>
<feature type="domain" description="GH16" evidence="11">
    <location>
        <begin position="160"/>
        <end position="547"/>
    </location>
</feature>
<evidence type="ECO:0000256" key="3">
    <source>
        <dbReference type="ARBA" id="ARBA00022692"/>
    </source>
</evidence>
<dbReference type="InterPro" id="IPR000757">
    <property type="entry name" value="Beta-glucanase-like"/>
</dbReference>
<gene>
    <name evidence="12" type="ORF">MIND_01105300</name>
</gene>
<dbReference type="GO" id="GO:0005886">
    <property type="term" value="C:plasma membrane"/>
    <property type="evidence" value="ECO:0007669"/>
    <property type="project" value="TreeGrafter"/>
</dbReference>
<dbReference type="Pfam" id="PF03935">
    <property type="entry name" value="SKN1_KRE6_Sbg1"/>
    <property type="match status" value="1"/>
</dbReference>
<organism evidence="12 13">
    <name type="scientific">Mycena indigotica</name>
    <dbReference type="NCBI Taxonomy" id="2126181"/>
    <lineage>
        <taxon>Eukaryota</taxon>
        <taxon>Fungi</taxon>
        <taxon>Dikarya</taxon>
        <taxon>Basidiomycota</taxon>
        <taxon>Agaricomycotina</taxon>
        <taxon>Agaricomycetes</taxon>
        <taxon>Agaricomycetidae</taxon>
        <taxon>Agaricales</taxon>
        <taxon>Marasmiineae</taxon>
        <taxon>Mycenaceae</taxon>
        <taxon>Mycena</taxon>
    </lineage>
</organism>
<keyword evidence="8" id="KW-0961">Cell wall biogenesis/degradation</keyword>
<evidence type="ECO:0000256" key="1">
    <source>
        <dbReference type="ARBA" id="ARBA00004606"/>
    </source>
</evidence>
<evidence type="ECO:0000256" key="2">
    <source>
        <dbReference type="ARBA" id="ARBA00010962"/>
    </source>
</evidence>
<keyword evidence="7" id="KW-0325">Glycoprotein</keyword>
<evidence type="ECO:0000256" key="5">
    <source>
        <dbReference type="ARBA" id="ARBA00022989"/>
    </source>
</evidence>
<feature type="compositionally biased region" description="Basic and acidic residues" evidence="9">
    <location>
        <begin position="73"/>
        <end position="86"/>
    </location>
</feature>
<dbReference type="EMBL" id="JACAZF010000009">
    <property type="protein sequence ID" value="KAF7295651.1"/>
    <property type="molecule type" value="Genomic_DNA"/>
</dbReference>
<dbReference type="AlphaFoldDB" id="A0A8H6VXM3"/>
<keyword evidence="5 10" id="KW-1133">Transmembrane helix</keyword>
<evidence type="ECO:0000256" key="8">
    <source>
        <dbReference type="ARBA" id="ARBA00023316"/>
    </source>
</evidence>
<evidence type="ECO:0000256" key="4">
    <source>
        <dbReference type="ARBA" id="ARBA00022968"/>
    </source>
</evidence>
<sequence length="595" mass="64895">MAGQASPQQGYFAVSNSSAASLASSPNATPSPFQSTPTGDPGHSPNRPSSLTASLSGKYHLTADPTEWGVDISRPEPDDTLHDPRRDKKSHNVFTRRGILNVGCIALLAAILLGLFLGYPIAYHLTHNNSTATSSALVNSSGQVASMGNFGLIDLNTPKEFYKIASYHDPSKEMQLVFSDEFEEEGRTFYPGDDPYWEAVDMHYWSTGDLEWYDPAAVTTRGGALEINLTHFDDISLNHNLEYRSGMMSTWNKFCFTGGLILANVMLPGTTNVFGLWPAIWTMGNLGRAGYGATLEGTWPYSYDACDVGTMPNQTSNGGPPAALNTGKDGTALSFLTGQRLSRCVCPGESHPGPVHEDGTYVGRSAPEIDMFEAQIGGPDDAHVGQVSQTAQWAPFNAGYNWDNSSANLEIRDLTLSSQNTYAGSMYQQATSVVTTTNQDCYQLKKQCYAVQGFEYIPGYDQAVCLPSILSYAFRTNSAAVSWTMRAAAAGADAATEISARPITQEPLYILVNLGFSHSFSWIDFDKLIFPATMRVDWIRVYQPQDKINIGCDPAERPTAAYINTYLEAYTNPNLTTWHDDYKQPVPKSKLNGGC</sequence>
<dbReference type="GeneID" id="59350136"/>
<evidence type="ECO:0000313" key="12">
    <source>
        <dbReference type="EMBL" id="KAF7295651.1"/>
    </source>
</evidence>
<keyword evidence="3 10" id="KW-0812">Transmembrane</keyword>
<name>A0A8H6VXM3_9AGAR</name>
<dbReference type="InterPro" id="IPR005629">
    <property type="entry name" value="Skn1/Kre6/Sbg1"/>
</dbReference>
<protein>
    <submittedName>
        <fullName evidence="12">GH16 domain-containing protein</fullName>
    </submittedName>
</protein>
<proteinExistence type="inferred from homology"/>
<dbReference type="GO" id="GO:0015926">
    <property type="term" value="F:glucosidase activity"/>
    <property type="evidence" value="ECO:0007669"/>
    <property type="project" value="TreeGrafter"/>
</dbReference>
<reference evidence="12" key="1">
    <citation type="submission" date="2020-05" db="EMBL/GenBank/DDBJ databases">
        <title>Mycena genomes resolve the evolution of fungal bioluminescence.</title>
        <authorList>
            <person name="Tsai I.J."/>
        </authorList>
    </citation>
    <scope>NUCLEOTIDE SEQUENCE</scope>
    <source>
        <strain evidence="12">171206Taipei</strain>
    </source>
</reference>
<dbReference type="GO" id="GO:0031505">
    <property type="term" value="P:fungal-type cell wall organization"/>
    <property type="evidence" value="ECO:0007669"/>
    <property type="project" value="TreeGrafter"/>
</dbReference>
<comment type="subcellular location">
    <subcellularLocation>
        <location evidence="1">Membrane</location>
        <topology evidence="1">Single-pass type II membrane protein</topology>
    </subcellularLocation>
</comment>
<keyword evidence="13" id="KW-1185">Reference proteome</keyword>
<dbReference type="GO" id="GO:0006078">
    <property type="term" value="P:(1-&gt;6)-beta-D-glucan biosynthetic process"/>
    <property type="evidence" value="ECO:0007669"/>
    <property type="project" value="TreeGrafter"/>
</dbReference>
<evidence type="ECO:0000256" key="6">
    <source>
        <dbReference type="ARBA" id="ARBA00023136"/>
    </source>
</evidence>
<dbReference type="PROSITE" id="PS51762">
    <property type="entry name" value="GH16_2"/>
    <property type="match status" value="1"/>
</dbReference>